<organism evidence="2">
    <name type="scientific">Pelagomonas calceolata</name>
    <dbReference type="NCBI Taxonomy" id="35677"/>
    <lineage>
        <taxon>Eukaryota</taxon>
        <taxon>Sar</taxon>
        <taxon>Stramenopiles</taxon>
        <taxon>Ochrophyta</taxon>
        <taxon>Pelagophyceae</taxon>
        <taxon>Pelagomonadales</taxon>
        <taxon>Pelagomonadaceae</taxon>
        <taxon>Pelagomonas</taxon>
    </lineage>
</organism>
<name>A0A7S4A7W5_9STRA</name>
<dbReference type="InterPro" id="IPR037136">
    <property type="entry name" value="RNA3'_phos_cyclase_dom_sf"/>
</dbReference>
<dbReference type="Gene3D" id="3.65.10.20">
    <property type="entry name" value="RNA 3'-terminal phosphate cyclase domain"/>
    <property type="match status" value="1"/>
</dbReference>
<protein>
    <recommendedName>
        <fullName evidence="1">RNA 3'-terminal phosphate cyclase domain-containing protein</fullName>
    </recommendedName>
</protein>
<keyword evidence="4" id="KW-1185">Reference proteome</keyword>
<dbReference type="SUPFAM" id="SSF55205">
    <property type="entry name" value="EPT/RTPC-like"/>
    <property type="match status" value="1"/>
</dbReference>
<evidence type="ECO:0000313" key="3">
    <source>
        <dbReference type="EMBL" id="CAH0364684.1"/>
    </source>
</evidence>
<dbReference type="PROSITE" id="PS01287">
    <property type="entry name" value="RTC"/>
    <property type="match status" value="1"/>
</dbReference>
<dbReference type="InterPro" id="IPR020719">
    <property type="entry name" value="RNA3'_term_phos_cycl-like_CS"/>
</dbReference>
<sequence>MAELAATAVEDVDGATLEGGGQLLRVAVALGVGLGKDVRVKNIRAARSKPGLRPQHVASLRVAAAVGGVSVAGGVGAVEITVCGSKATDINQDVFEADAGTAGSTTLMLQASLPVCLLRRPTLTTRLRLKGGTNVPFSPGLDHARLVLAPNLKLMGVNLDVTCVKRGFMPEGGGTLEATISSDGIKPIVLDATEASPERIDGVVFGRGDENGGNRLRAALSSSLSRAFPGCLVIVRVEWAPSVKKSRGTLGAQLALTTSSGATIGADFLDGSKRPHIEALCTKLVAALKERHTRAGGGVDDQTADQLALCMAFASGPSRLRLPKPSCRHLETVMHFASRFTGATYKLEGEGESVVLTCTPKT</sequence>
<dbReference type="Pfam" id="PF01137">
    <property type="entry name" value="RTC"/>
    <property type="match status" value="1"/>
</dbReference>
<dbReference type="Proteomes" id="UP000789595">
    <property type="component" value="Unassembled WGS sequence"/>
</dbReference>
<evidence type="ECO:0000313" key="2">
    <source>
        <dbReference type="EMBL" id="CAE0706637.1"/>
    </source>
</evidence>
<dbReference type="InterPro" id="IPR036553">
    <property type="entry name" value="RPTC_insert"/>
</dbReference>
<evidence type="ECO:0000313" key="4">
    <source>
        <dbReference type="Proteomes" id="UP000789595"/>
    </source>
</evidence>
<feature type="domain" description="RNA 3'-terminal phosphate cyclase" evidence="1">
    <location>
        <begin position="17"/>
        <end position="346"/>
    </location>
</feature>
<gene>
    <name evidence="2" type="ORF">PCAL00307_LOCUS22088</name>
    <name evidence="3" type="ORF">PECAL_1P10610</name>
</gene>
<reference evidence="2" key="1">
    <citation type="submission" date="2021-01" db="EMBL/GenBank/DDBJ databases">
        <authorList>
            <person name="Corre E."/>
            <person name="Pelletier E."/>
            <person name="Niang G."/>
            <person name="Scheremetjew M."/>
            <person name="Finn R."/>
            <person name="Kale V."/>
            <person name="Holt S."/>
            <person name="Cochrane G."/>
            <person name="Meng A."/>
            <person name="Brown T."/>
            <person name="Cohen L."/>
        </authorList>
    </citation>
    <scope>NUCLEOTIDE SEQUENCE</scope>
    <source>
        <strain evidence="2">CCMP1756</strain>
    </source>
</reference>
<dbReference type="EMBL" id="HBIW01025616">
    <property type="protein sequence ID" value="CAE0706637.1"/>
    <property type="molecule type" value="Transcribed_RNA"/>
</dbReference>
<accession>A0A7S4A7W5</accession>
<dbReference type="EMBL" id="CAKKNE010000001">
    <property type="protein sequence ID" value="CAH0364684.1"/>
    <property type="molecule type" value="Genomic_DNA"/>
</dbReference>
<dbReference type="OrthoDB" id="413993at2759"/>
<reference evidence="3" key="2">
    <citation type="submission" date="2021-11" db="EMBL/GenBank/DDBJ databases">
        <authorList>
            <consortium name="Genoscope - CEA"/>
            <person name="William W."/>
        </authorList>
    </citation>
    <scope>NUCLEOTIDE SEQUENCE</scope>
</reference>
<dbReference type="PANTHER" id="PTHR11096:SF0">
    <property type="entry name" value="RNA 3'-TERMINAL PHOSPHATE CYCLASE"/>
    <property type="match status" value="1"/>
</dbReference>
<proteinExistence type="predicted"/>
<dbReference type="PANTHER" id="PTHR11096">
    <property type="entry name" value="RNA 3' TERMINAL PHOSPHATE CYCLASE"/>
    <property type="match status" value="1"/>
</dbReference>
<dbReference type="AlphaFoldDB" id="A0A7S4A7W5"/>
<dbReference type="Gene3D" id="3.30.360.20">
    <property type="entry name" value="RNA 3'-terminal phosphate cyclase, insert domain"/>
    <property type="match status" value="1"/>
</dbReference>
<dbReference type="GO" id="GO:0005634">
    <property type="term" value="C:nucleus"/>
    <property type="evidence" value="ECO:0007669"/>
    <property type="project" value="TreeGrafter"/>
</dbReference>
<dbReference type="InterPro" id="IPR000228">
    <property type="entry name" value="RNA3'_term_phos_cyc"/>
</dbReference>
<dbReference type="InterPro" id="IPR013792">
    <property type="entry name" value="RNA3'P_cycl/enolpyr_Trfase_a/b"/>
</dbReference>
<dbReference type="GO" id="GO:0003963">
    <property type="term" value="F:RNA-3'-phosphate cyclase activity"/>
    <property type="evidence" value="ECO:0007669"/>
    <property type="project" value="TreeGrafter"/>
</dbReference>
<dbReference type="GO" id="GO:0006396">
    <property type="term" value="P:RNA processing"/>
    <property type="evidence" value="ECO:0007669"/>
    <property type="project" value="InterPro"/>
</dbReference>
<dbReference type="InterPro" id="IPR023797">
    <property type="entry name" value="RNA3'_phos_cyclase_dom"/>
</dbReference>
<evidence type="ECO:0000259" key="1">
    <source>
        <dbReference type="Pfam" id="PF01137"/>
    </source>
</evidence>